<reference evidence="2 3" key="1">
    <citation type="submission" date="2023-08" db="EMBL/GenBank/DDBJ databases">
        <title>Oxalobacteraceae gen .nov., isolated from river sludge outside the plant.</title>
        <authorList>
            <person name="Zhao S.Y."/>
        </authorList>
    </citation>
    <scope>NUCLEOTIDE SEQUENCE [LARGE SCALE GENOMIC DNA]</scope>
    <source>
        <strain evidence="2 3">R-40</strain>
    </source>
</reference>
<name>A0ABU1BT13_9BURK</name>
<feature type="chain" id="PRO_5045568765" evidence="1">
    <location>
        <begin position="25"/>
        <end position="123"/>
    </location>
</feature>
<dbReference type="Proteomes" id="UP001225596">
    <property type="component" value="Unassembled WGS sequence"/>
</dbReference>
<proteinExistence type="predicted"/>
<evidence type="ECO:0000313" key="2">
    <source>
        <dbReference type="EMBL" id="MDQ9172166.1"/>
    </source>
</evidence>
<protein>
    <submittedName>
        <fullName evidence="2">Copper-binding protein</fullName>
    </submittedName>
</protein>
<evidence type="ECO:0000313" key="3">
    <source>
        <dbReference type="Proteomes" id="UP001225596"/>
    </source>
</evidence>
<dbReference type="InterPro" id="IPR021647">
    <property type="entry name" value="CusF_Ec"/>
</dbReference>
<dbReference type="Pfam" id="PF11604">
    <property type="entry name" value="CusF_Ec"/>
    <property type="match status" value="1"/>
</dbReference>
<evidence type="ECO:0000256" key="1">
    <source>
        <dbReference type="SAM" id="SignalP"/>
    </source>
</evidence>
<sequence length="123" mass="12847">MKRLSTTTLTLILALGGMPLIAAAGGDHGAHAGIDHGASSATSAPAATDTSLVDGEVKKVDREQGKVTIKHAELKNLGMPGMTMVFQVKDKSMLDQVKAGDQIAFVADKIDGKFTVTQMEPKN</sequence>
<dbReference type="RefSeq" id="WP_338438176.1">
    <property type="nucleotide sequence ID" value="NZ_JAUYVH010000017.1"/>
</dbReference>
<keyword evidence="1" id="KW-0732">Signal</keyword>
<dbReference type="Gene3D" id="2.40.50.320">
    <property type="entry name" value="Copper binding periplasmic protein CusF"/>
    <property type="match status" value="1"/>
</dbReference>
<feature type="signal peptide" evidence="1">
    <location>
        <begin position="1"/>
        <end position="24"/>
    </location>
</feature>
<accession>A0ABU1BT13</accession>
<dbReference type="EMBL" id="JAUYVH010000017">
    <property type="protein sequence ID" value="MDQ9172166.1"/>
    <property type="molecule type" value="Genomic_DNA"/>
</dbReference>
<comment type="caution">
    <text evidence="2">The sequence shown here is derived from an EMBL/GenBank/DDBJ whole genome shotgun (WGS) entry which is preliminary data.</text>
</comment>
<dbReference type="InterPro" id="IPR042230">
    <property type="entry name" value="CusF_sf"/>
</dbReference>
<keyword evidence="3" id="KW-1185">Reference proteome</keyword>
<organism evidence="2 3">
    <name type="scientific">Keguizhuia sedimenti</name>
    <dbReference type="NCBI Taxonomy" id="3064264"/>
    <lineage>
        <taxon>Bacteria</taxon>
        <taxon>Pseudomonadati</taxon>
        <taxon>Pseudomonadota</taxon>
        <taxon>Betaproteobacteria</taxon>
        <taxon>Burkholderiales</taxon>
        <taxon>Oxalobacteraceae</taxon>
        <taxon>Keguizhuia</taxon>
    </lineage>
</organism>
<gene>
    <name evidence="2" type="ORF">Q8A64_17270</name>
</gene>